<feature type="domain" description="Peptidase S1" evidence="5">
    <location>
        <begin position="1"/>
        <end position="129"/>
    </location>
</feature>
<dbReference type="Pfam" id="PF00089">
    <property type="entry name" value="Trypsin"/>
    <property type="match status" value="1"/>
</dbReference>
<evidence type="ECO:0000256" key="2">
    <source>
        <dbReference type="ARBA" id="ARBA00022801"/>
    </source>
</evidence>
<dbReference type="EMBL" id="KK118409">
    <property type="protein sequence ID" value="KFM72899.1"/>
    <property type="molecule type" value="Genomic_DNA"/>
</dbReference>
<dbReference type="PANTHER" id="PTHR24276">
    <property type="entry name" value="POLYSERASE-RELATED"/>
    <property type="match status" value="1"/>
</dbReference>
<evidence type="ECO:0000256" key="1">
    <source>
        <dbReference type="ARBA" id="ARBA00022670"/>
    </source>
</evidence>
<reference evidence="6 7" key="1">
    <citation type="submission" date="2013-11" db="EMBL/GenBank/DDBJ databases">
        <title>Genome sequencing of Stegodyphus mimosarum.</title>
        <authorList>
            <person name="Bechsgaard J."/>
        </authorList>
    </citation>
    <scope>NUCLEOTIDE SEQUENCE [LARGE SCALE GENOMIC DNA]</scope>
</reference>
<sequence>MPICIAGPDSGSFEKKKALAMGWGSTSRSRDRQKLPDILQYASQKVVPNSLCSLTYRMQIPDTGLCATGLLKGICGGDSGGPLVFFPKDQPPVEIGVASYINSLKGCGRLLGPAVFSRVSAYYDFIMQT</sequence>
<feature type="non-terminal residue" evidence="6">
    <location>
        <position position="129"/>
    </location>
</feature>
<dbReference type="PROSITE" id="PS50240">
    <property type="entry name" value="TRYPSIN_DOM"/>
    <property type="match status" value="1"/>
</dbReference>
<keyword evidence="2" id="KW-0378">Hydrolase</keyword>
<evidence type="ECO:0000256" key="4">
    <source>
        <dbReference type="ARBA" id="ARBA00023157"/>
    </source>
</evidence>
<dbReference type="AlphaFoldDB" id="A0A087U6B0"/>
<dbReference type="InterPro" id="IPR033116">
    <property type="entry name" value="TRYPSIN_SER"/>
</dbReference>
<evidence type="ECO:0000313" key="7">
    <source>
        <dbReference type="Proteomes" id="UP000054359"/>
    </source>
</evidence>
<accession>A0A087U6B0</accession>
<keyword evidence="3" id="KW-0720">Serine protease</keyword>
<dbReference type="PROSITE" id="PS00135">
    <property type="entry name" value="TRYPSIN_SER"/>
    <property type="match status" value="1"/>
</dbReference>
<dbReference type="Proteomes" id="UP000054359">
    <property type="component" value="Unassembled WGS sequence"/>
</dbReference>
<name>A0A087U6B0_STEMI</name>
<dbReference type="OrthoDB" id="6424418at2759"/>
<keyword evidence="4" id="KW-1015">Disulfide bond</keyword>
<proteinExistence type="predicted"/>
<gene>
    <name evidence="6" type="ORF">X975_11478</name>
</gene>
<dbReference type="GO" id="GO:0004252">
    <property type="term" value="F:serine-type endopeptidase activity"/>
    <property type="evidence" value="ECO:0007669"/>
    <property type="project" value="InterPro"/>
</dbReference>
<dbReference type="STRING" id="407821.A0A087U6B0"/>
<organism evidence="6 7">
    <name type="scientific">Stegodyphus mimosarum</name>
    <name type="common">African social velvet spider</name>
    <dbReference type="NCBI Taxonomy" id="407821"/>
    <lineage>
        <taxon>Eukaryota</taxon>
        <taxon>Metazoa</taxon>
        <taxon>Ecdysozoa</taxon>
        <taxon>Arthropoda</taxon>
        <taxon>Chelicerata</taxon>
        <taxon>Arachnida</taxon>
        <taxon>Araneae</taxon>
        <taxon>Araneomorphae</taxon>
        <taxon>Entelegynae</taxon>
        <taxon>Eresoidea</taxon>
        <taxon>Eresidae</taxon>
        <taxon>Stegodyphus</taxon>
    </lineage>
</organism>
<dbReference type="InterPro" id="IPR050430">
    <property type="entry name" value="Peptidase_S1"/>
</dbReference>
<evidence type="ECO:0000313" key="6">
    <source>
        <dbReference type="EMBL" id="KFM72899.1"/>
    </source>
</evidence>
<evidence type="ECO:0000256" key="3">
    <source>
        <dbReference type="ARBA" id="ARBA00022825"/>
    </source>
</evidence>
<dbReference type="Gene3D" id="2.40.10.10">
    <property type="entry name" value="Trypsin-like serine proteases"/>
    <property type="match status" value="1"/>
</dbReference>
<keyword evidence="1" id="KW-0645">Protease</keyword>
<dbReference type="PANTHER" id="PTHR24276:SF98">
    <property type="entry name" value="FI18310P1-RELATED"/>
    <property type="match status" value="1"/>
</dbReference>
<dbReference type="GO" id="GO:0006508">
    <property type="term" value="P:proteolysis"/>
    <property type="evidence" value="ECO:0007669"/>
    <property type="project" value="UniProtKB-KW"/>
</dbReference>
<protein>
    <submittedName>
        <fullName evidence="6">Chymotrypsin-like elastase family member 3B</fullName>
    </submittedName>
</protein>
<evidence type="ECO:0000259" key="5">
    <source>
        <dbReference type="PROSITE" id="PS50240"/>
    </source>
</evidence>
<keyword evidence="7" id="KW-1185">Reference proteome</keyword>
<dbReference type="InterPro" id="IPR043504">
    <property type="entry name" value="Peptidase_S1_PA_chymotrypsin"/>
</dbReference>
<dbReference type="OMA" id="HEHDSCE"/>
<dbReference type="InterPro" id="IPR001254">
    <property type="entry name" value="Trypsin_dom"/>
</dbReference>
<dbReference type="InterPro" id="IPR009003">
    <property type="entry name" value="Peptidase_S1_PA"/>
</dbReference>
<dbReference type="SUPFAM" id="SSF50494">
    <property type="entry name" value="Trypsin-like serine proteases"/>
    <property type="match status" value="1"/>
</dbReference>